<accession>U1XZW0</accession>
<dbReference type="InterPro" id="IPR032696">
    <property type="entry name" value="SQ_cyclase_C"/>
</dbReference>
<keyword evidence="4" id="KW-1185">Reference proteome</keyword>
<dbReference type="Gene3D" id="1.50.10.20">
    <property type="match status" value="1"/>
</dbReference>
<organism evidence="3 4">
    <name type="scientific">Aneurinibacillus aneurinilyticus ATCC 12856</name>
    <dbReference type="NCBI Taxonomy" id="649747"/>
    <lineage>
        <taxon>Bacteria</taxon>
        <taxon>Bacillati</taxon>
        <taxon>Bacillota</taxon>
        <taxon>Bacilli</taxon>
        <taxon>Bacillales</taxon>
        <taxon>Paenibacillaceae</taxon>
        <taxon>Aneurinibacillus group</taxon>
        <taxon>Aneurinibacillus</taxon>
    </lineage>
</organism>
<gene>
    <name evidence="3" type="ORF">HMPREF0083_06160</name>
</gene>
<evidence type="ECO:0000313" key="4">
    <source>
        <dbReference type="Proteomes" id="UP000016511"/>
    </source>
</evidence>
<dbReference type="InterPro" id="IPR008930">
    <property type="entry name" value="Terpenoid_cyclase/PrenylTrfase"/>
</dbReference>
<protein>
    <submittedName>
        <fullName evidence="3">Uncharacterized protein</fullName>
    </submittedName>
</protein>
<evidence type="ECO:0000313" key="3">
    <source>
        <dbReference type="EMBL" id="ERI04261.1"/>
    </source>
</evidence>
<dbReference type="eggNOG" id="COG1657">
    <property type="taxonomic scope" value="Bacteria"/>
</dbReference>
<dbReference type="Pfam" id="PF12733">
    <property type="entry name" value="Cadherin-like"/>
    <property type="match status" value="1"/>
</dbReference>
<feature type="non-terminal residue" evidence="3">
    <location>
        <position position="1"/>
    </location>
</feature>
<dbReference type="CDD" id="cd00688">
    <property type="entry name" value="ISOPREN_C2_like"/>
    <property type="match status" value="1"/>
</dbReference>
<name>U1XZW0_ANEAE</name>
<sequence>QQTKTGGWRLGIEEQDKTGDVDMTAMALIALAPYKEQPEVRAAAERAVKWLSGVQLNNGGFGSMWEAETVESAAQVVIALSAHGMDAAGPQFSKSGGNVITNILSYQQADGSFLHVKDGSGVNSMATEQSLQALVAYDYYLKGKGALYWFHNIEVDGLTDGAAAEAENLSFTATAHDGKGVSITPIVKMNGRIVQAEDERYEVFLKEGENVITVEATDSRGKKTGMTYTVYFNKAKPLPQQVSEAIEQAAKHVLREAEKNKYLSDWQAVGLAQSGKDIPAWYIEKLEAEIADSGGTYTKITDYERMSLGILAAGGDPTNIGGYNLIRKIYNSEDVRGQDKMTRQGTNGVIF</sequence>
<dbReference type="InterPro" id="IPR025883">
    <property type="entry name" value="Cadherin-like_domain"/>
</dbReference>
<dbReference type="Pfam" id="PF13243">
    <property type="entry name" value="SQHop_cyclase_C"/>
    <property type="match status" value="1"/>
</dbReference>
<dbReference type="EMBL" id="AWSJ01000390">
    <property type="protein sequence ID" value="ERI04261.1"/>
    <property type="molecule type" value="Genomic_DNA"/>
</dbReference>
<dbReference type="STRING" id="649747.HMPREF0083_06160"/>
<dbReference type="RefSeq" id="WP_021620703.1">
    <property type="nucleotide sequence ID" value="NZ_KE952747.1"/>
</dbReference>
<dbReference type="SUPFAM" id="SSF48239">
    <property type="entry name" value="Terpenoid cyclases/Protein prenyltransferases"/>
    <property type="match status" value="1"/>
</dbReference>
<dbReference type="AlphaFoldDB" id="U1XZW0"/>
<dbReference type="GeneID" id="92838532"/>
<comment type="caution">
    <text evidence="3">The sequence shown here is derived from an EMBL/GenBank/DDBJ whole genome shotgun (WGS) entry which is preliminary data.</text>
</comment>
<feature type="domain" description="Cadherin-like beta-sandwich-like" evidence="1">
    <location>
        <begin position="159"/>
        <end position="234"/>
    </location>
</feature>
<dbReference type="Gene3D" id="2.60.40.10">
    <property type="entry name" value="Immunoglobulins"/>
    <property type="match status" value="1"/>
</dbReference>
<feature type="non-terminal residue" evidence="3">
    <location>
        <position position="351"/>
    </location>
</feature>
<dbReference type="InterPro" id="IPR013783">
    <property type="entry name" value="Ig-like_fold"/>
</dbReference>
<evidence type="ECO:0000259" key="1">
    <source>
        <dbReference type="Pfam" id="PF12733"/>
    </source>
</evidence>
<reference evidence="3 4" key="1">
    <citation type="submission" date="2013-08" db="EMBL/GenBank/DDBJ databases">
        <authorList>
            <person name="Weinstock G."/>
            <person name="Sodergren E."/>
            <person name="Wylie T."/>
            <person name="Fulton L."/>
            <person name="Fulton R."/>
            <person name="Fronick C."/>
            <person name="O'Laughlin M."/>
            <person name="Godfrey J."/>
            <person name="Miner T."/>
            <person name="Herter B."/>
            <person name="Appelbaum E."/>
            <person name="Cordes M."/>
            <person name="Lek S."/>
            <person name="Wollam A."/>
            <person name="Pepin K.H."/>
            <person name="Palsikar V.B."/>
            <person name="Mitreva M."/>
            <person name="Wilson R.K."/>
        </authorList>
    </citation>
    <scope>NUCLEOTIDE SEQUENCE [LARGE SCALE GENOMIC DNA]</scope>
    <source>
        <strain evidence="3 4">ATCC 12856</strain>
    </source>
</reference>
<evidence type="ECO:0000259" key="2">
    <source>
        <dbReference type="Pfam" id="PF13243"/>
    </source>
</evidence>
<feature type="domain" description="Squalene cyclase C-terminal" evidence="2">
    <location>
        <begin position="3"/>
        <end position="79"/>
    </location>
</feature>
<dbReference type="HOGENOM" id="CLU_791102_0_0_9"/>
<dbReference type="Proteomes" id="UP000016511">
    <property type="component" value="Unassembled WGS sequence"/>
</dbReference>
<proteinExistence type="predicted"/>